<name>C0XPI1_CORLD</name>
<dbReference type="eggNOG" id="COG1680">
    <property type="taxonomic scope" value="Bacteria"/>
</dbReference>
<evidence type="ECO:0000259" key="1">
    <source>
        <dbReference type="Pfam" id="PF00144"/>
    </source>
</evidence>
<dbReference type="STRING" id="525263.HMPREF0298_0351"/>
<sequence>MRGPLMKPTALAASGLAVIATLTVMLLLGPRPITVGTHATGDASVSSALRNNAEPGHNDLAAFFLDNGDVRFGGLDADEHTEFEIGSITKTFNAELLRQQIASGDITLATTVGELIDVPGAPIADVTMEELANHTAGLSSVPAELSSSRLPVVLFHGNPYREATADEIISHAGDAELKNRGQRNYSNYGHALLGQLLARNANVSYEELLRTSILEPAGMDETYLATSGSGEYSSRGLGLQGRTVEPWDMDGWAPAGAIRSTPADMAKYAQWVADHCRPEYGWSHREIGGTEYTFHNGGTGGFRTMLLWSPDGEDAVFVANSSSMWVDGLAVDLLEELEGTDK</sequence>
<dbReference type="SUPFAM" id="SSF56601">
    <property type="entry name" value="beta-lactamase/transpeptidase-like"/>
    <property type="match status" value="1"/>
</dbReference>
<protein>
    <submittedName>
        <fullName evidence="2">Beta-lactamase</fullName>
    </submittedName>
</protein>
<organism evidence="2 3">
    <name type="scientific">Corynebacterium lipophiloflavum (strain ATCC 700352 / DSM 44291 / CCUG 37336 / JCM 10383 / DMMZ 1944)</name>
    <dbReference type="NCBI Taxonomy" id="525263"/>
    <lineage>
        <taxon>Bacteria</taxon>
        <taxon>Bacillati</taxon>
        <taxon>Actinomycetota</taxon>
        <taxon>Actinomycetes</taxon>
        <taxon>Mycobacteriales</taxon>
        <taxon>Corynebacteriaceae</taxon>
        <taxon>Corynebacterium</taxon>
    </lineage>
</organism>
<dbReference type="Gene3D" id="3.40.710.10">
    <property type="entry name" value="DD-peptidase/beta-lactamase superfamily"/>
    <property type="match status" value="1"/>
</dbReference>
<dbReference type="InterPro" id="IPR012338">
    <property type="entry name" value="Beta-lactam/transpept-like"/>
</dbReference>
<dbReference type="AlphaFoldDB" id="C0XPI1"/>
<dbReference type="Pfam" id="PF00144">
    <property type="entry name" value="Beta-lactamase"/>
    <property type="match status" value="1"/>
</dbReference>
<gene>
    <name evidence="2" type="ORF">HMPREF0298_0351</name>
</gene>
<dbReference type="InterPro" id="IPR001466">
    <property type="entry name" value="Beta-lactam-related"/>
</dbReference>
<evidence type="ECO:0000313" key="3">
    <source>
        <dbReference type="Proteomes" id="UP000006196"/>
    </source>
</evidence>
<accession>C0XPI1</accession>
<dbReference type="PANTHER" id="PTHR46825">
    <property type="entry name" value="D-ALANYL-D-ALANINE-CARBOXYPEPTIDASE/ENDOPEPTIDASE AMPH"/>
    <property type="match status" value="1"/>
</dbReference>
<keyword evidence="3" id="KW-1185">Reference proteome</keyword>
<dbReference type="HOGENOM" id="CLU_020027_7_3_11"/>
<dbReference type="Proteomes" id="UP000006196">
    <property type="component" value="Unassembled WGS sequence"/>
</dbReference>
<dbReference type="InterPro" id="IPR050491">
    <property type="entry name" value="AmpC-like"/>
</dbReference>
<dbReference type="EMBL" id="ACHJ01000025">
    <property type="protein sequence ID" value="EEI17855.1"/>
    <property type="molecule type" value="Genomic_DNA"/>
</dbReference>
<comment type="caution">
    <text evidence="2">The sequence shown here is derived from an EMBL/GenBank/DDBJ whole genome shotgun (WGS) entry which is preliminary data.</text>
</comment>
<evidence type="ECO:0000313" key="2">
    <source>
        <dbReference type="EMBL" id="EEI17855.1"/>
    </source>
</evidence>
<reference evidence="2" key="1">
    <citation type="submission" date="2009-01" db="EMBL/GenBank/DDBJ databases">
        <authorList>
            <person name="Qin X."/>
            <person name="Bachman B."/>
            <person name="Battles P."/>
            <person name="Bell A."/>
            <person name="Bess C."/>
            <person name="Bickham C."/>
            <person name="Chaboub L."/>
            <person name="Chen D."/>
            <person name="Coyle M."/>
            <person name="Deiros D.R."/>
            <person name="Dinh H."/>
            <person name="Forbes L."/>
            <person name="Fowler G."/>
            <person name="Francisco L."/>
            <person name="Fu Q."/>
            <person name="Gubbala S."/>
            <person name="Hale W."/>
            <person name="Han Y."/>
            <person name="Hemphill L."/>
            <person name="Highlander S.K."/>
            <person name="Hirani K."/>
            <person name="Hogues M."/>
            <person name="Jackson L."/>
            <person name="Jakkamsetti A."/>
            <person name="Javaid M."/>
            <person name="Jiang H."/>
            <person name="Korchina V."/>
            <person name="Kovar C."/>
            <person name="Lara F."/>
            <person name="Lee S."/>
            <person name="Mata R."/>
            <person name="Mathew T."/>
            <person name="Moen C."/>
            <person name="Morales K."/>
            <person name="Munidasa M."/>
            <person name="Nazareth L."/>
            <person name="Ngo R."/>
            <person name="Nguyen L."/>
            <person name="Okwuonu G."/>
            <person name="Ongeri F."/>
            <person name="Patil S."/>
            <person name="Petrosino J."/>
            <person name="Pham C."/>
            <person name="Pham P."/>
            <person name="Pu L.-L."/>
            <person name="Puazo M."/>
            <person name="Raj R."/>
            <person name="Reid J."/>
            <person name="Rouhana J."/>
            <person name="Saada N."/>
            <person name="Shang Y."/>
            <person name="Simmons D."/>
            <person name="Thornton R."/>
            <person name="Warren J."/>
            <person name="Weissenberger G."/>
            <person name="Zhang J."/>
            <person name="Zhang L."/>
            <person name="Zhou C."/>
            <person name="Zhu D."/>
            <person name="Muzny D."/>
            <person name="Worley K."/>
            <person name="Gibbs R."/>
        </authorList>
    </citation>
    <scope>NUCLEOTIDE SEQUENCE [LARGE SCALE GENOMIC DNA]</scope>
    <source>
        <strain evidence="2">DSM 44291</strain>
    </source>
</reference>
<dbReference type="PANTHER" id="PTHR46825:SF7">
    <property type="entry name" value="D-ALANYL-D-ALANINE CARBOXYPEPTIDASE"/>
    <property type="match status" value="1"/>
</dbReference>
<proteinExistence type="predicted"/>
<feature type="domain" description="Beta-lactamase-related" evidence="1">
    <location>
        <begin position="63"/>
        <end position="270"/>
    </location>
</feature>